<keyword evidence="3" id="KW-0234">DNA repair</keyword>
<dbReference type="SMART" id="SM00478">
    <property type="entry name" value="ENDO3c"/>
    <property type="match status" value="1"/>
</dbReference>
<reference evidence="6" key="1">
    <citation type="submission" date="2019-04" db="EMBL/GenBank/DDBJ databases">
        <title>Sequencing of skin fungus with MAO and IRED activity.</title>
        <authorList>
            <person name="Marsaioli A.J."/>
            <person name="Bonatto J.M.C."/>
            <person name="Reis Junior O."/>
        </authorList>
    </citation>
    <scope>NUCLEOTIDE SEQUENCE</scope>
    <source>
        <strain evidence="6">28M1</strain>
    </source>
</reference>
<dbReference type="FunFam" id="1.10.340.30:FF:000004">
    <property type="entry name" value="DNA-3-methyladenine glycosylase II"/>
    <property type="match status" value="1"/>
</dbReference>
<comment type="caution">
    <text evidence="6">The sequence shown here is derived from an EMBL/GenBank/DDBJ whole genome shotgun (WGS) entry which is preliminary data.</text>
</comment>
<comment type="similarity">
    <text evidence="1">Belongs to the alkylbase DNA glycosidase AlkA family.</text>
</comment>
<feature type="region of interest" description="Disordered" evidence="4">
    <location>
        <begin position="232"/>
        <end position="269"/>
    </location>
</feature>
<dbReference type="CDD" id="cd00056">
    <property type="entry name" value="ENDO3c"/>
    <property type="match status" value="1"/>
</dbReference>
<feature type="region of interest" description="Disordered" evidence="4">
    <location>
        <begin position="147"/>
        <end position="193"/>
    </location>
</feature>
<proteinExistence type="inferred from homology"/>
<protein>
    <submittedName>
        <fullName evidence="6">3-methyladenine DNA glycosylase</fullName>
    </submittedName>
</protein>
<name>A0A9P4WH83_9PLEO</name>
<evidence type="ECO:0000259" key="5">
    <source>
        <dbReference type="SMART" id="SM00478"/>
    </source>
</evidence>
<evidence type="ECO:0000256" key="4">
    <source>
        <dbReference type="SAM" id="MobiDB-lite"/>
    </source>
</evidence>
<dbReference type="PANTHER" id="PTHR43003:SF5">
    <property type="entry name" value="DNA-3-METHYLADENINE GLYCOSYLASE"/>
    <property type="match status" value="1"/>
</dbReference>
<feature type="region of interest" description="Disordered" evidence="4">
    <location>
        <begin position="32"/>
        <end position="125"/>
    </location>
</feature>
<dbReference type="InterPro" id="IPR011257">
    <property type="entry name" value="DNA_glycosylase"/>
</dbReference>
<feature type="compositionally biased region" description="Polar residues" evidence="4">
    <location>
        <begin position="55"/>
        <end position="64"/>
    </location>
</feature>
<dbReference type="InterPro" id="IPR003265">
    <property type="entry name" value="HhH-GPD_domain"/>
</dbReference>
<dbReference type="GO" id="GO:0006307">
    <property type="term" value="P:DNA alkylation repair"/>
    <property type="evidence" value="ECO:0007669"/>
    <property type="project" value="TreeGrafter"/>
</dbReference>
<dbReference type="GO" id="GO:0032993">
    <property type="term" value="C:protein-DNA complex"/>
    <property type="evidence" value="ECO:0007669"/>
    <property type="project" value="TreeGrafter"/>
</dbReference>
<dbReference type="AlphaFoldDB" id="A0A9P4WH83"/>
<keyword evidence="7" id="KW-1185">Reference proteome</keyword>
<dbReference type="InterPro" id="IPR051912">
    <property type="entry name" value="Alkylbase_DNA_Glycosylase/TA"/>
</dbReference>
<evidence type="ECO:0000313" key="6">
    <source>
        <dbReference type="EMBL" id="KAF3032294.1"/>
    </source>
</evidence>
<feature type="compositionally biased region" description="Polar residues" evidence="4">
    <location>
        <begin position="239"/>
        <end position="249"/>
    </location>
</feature>
<dbReference type="GO" id="GO:0006285">
    <property type="term" value="P:base-excision repair, AP site formation"/>
    <property type="evidence" value="ECO:0007669"/>
    <property type="project" value="TreeGrafter"/>
</dbReference>
<dbReference type="GO" id="GO:0008725">
    <property type="term" value="F:DNA-3-methyladenine glycosylase activity"/>
    <property type="evidence" value="ECO:0007669"/>
    <property type="project" value="TreeGrafter"/>
</dbReference>
<evidence type="ECO:0000256" key="2">
    <source>
        <dbReference type="ARBA" id="ARBA00022763"/>
    </source>
</evidence>
<dbReference type="Pfam" id="PF00730">
    <property type="entry name" value="HhH-GPD"/>
    <property type="match status" value="1"/>
</dbReference>
<feature type="domain" description="HhH-GPD" evidence="5">
    <location>
        <begin position="329"/>
        <end position="497"/>
    </location>
</feature>
<evidence type="ECO:0000313" key="7">
    <source>
        <dbReference type="Proteomes" id="UP000758155"/>
    </source>
</evidence>
<dbReference type="GO" id="GO:0005634">
    <property type="term" value="C:nucleus"/>
    <property type="evidence" value="ECO:0007669"/>
    <property type="project" value="TreeGrafter"/>
</dbReference>
<dbReference type="Gene3D" id="1.10.340.30">
    <property type="entry name" value="Hypothetical protein, domain 2"/>
    <property type="match status" value="1"/>
</dbReference>
<evidence type="ECO:0000256" key="3">
    <source>
        <dbReference type="ARBA" id="ARBA00023204"/>
    </source>
</evidence>
<organism evidence="6 7">
    <name type="scientific">Didymella heteroderae</name>
    <dbReference type="NCBI Taxonomy" id="1769908"/>
    <lineage>
        <taxon>Eukaryota</taxon>
        <taxon>Fungi</taxon>
        <taxon>Dikarya</taxon>
        <taxon>Ascomycota</taxon>
        <taxon>Pezizomycotina</taxon>
        <taxon>Dothideomycetes</taxon>
        <taxon>Pleosporomycetidae</taxon>
        <taxon>Pleosporales</taxon>
        <taxon>Pleosporineae</taxon>
        <taxon>Didymellaceae</taxon>
        <taxon>Didymella</taxon>
    </lineage>
</organism>
<evidence type="ECO:0000256" key="1">
    <source>
        <dbReference type="ARBA" id="ARBA00010817"/>
    </source>
</evidence>
<dbReference type="GO" id="GO:0032131">
    <property type="term" value="F:alkylated DNA binding"/>
    <property type="evidence" value="ECO:0007669"/>
    <property type="project" value="TreeGrafter"/>
</dbReference>
<sequence length="504" mass="54727">MLIQKLVLGQLPRDILSTLPIRSQIQRNIGMSLRRSARNAKPTSTEAPQALYQKTDVNGTSKQPSSPPRRGVDHPAPFPDLNKKPNARTKAMATSEGDLTGKFETSKATSAPEKPAIPRKRKASGLGPDLPVDIVTQVIRSPEIIASSNAPPEFNGVGSVPMTPVSKQRQRRKKADTASPAKPVPFTPTPSGVGLIAGSENVLKTNGKVNEDHMFDSLAALNRNRPAAPDVTNAPVLTPGSSQVVVNDSPSKKRKANDLPPDVGSPMKSTSTIDTLLEDAEAYLIKVDKEWTGNGRLERLIAGHKCKMFNPEGLREVVDPFTALASGIIGQQVSGAAAASIRKKFTALFEDTHPAFPSPAHVLNKDMSTLRSAGLSQRKAEYITGLAEKFASGEFTAEGLVSASDEELIEKLVAVRGLGRWSVEMFACFGLKRMDVFSTGDLGVQRGMAAYMGRDVSRLKNKGGKWKYMTEQEMLSIASKFSPYRSLFMWYMWRIADVDTEVLE</sequence>
<keyword evidence="2" id="KW-0227">DNA damage</keyword>
<accession>A0A9P4WH83</accession>
<dbReference type="Proteomes" id="UP000758155">
    <property type="component" value="Unassembled WGS sequence"/>
</dbReference>
<dbReference type="Gene3D" id="1.10.1670.40">
    <property type="match status" value="1"/>
</dbReference>
<dbReference type="GO" id="GO:0043916">
    <property type="term" value="F:DNA-7-methylguanine glycosylase activity"/>
    <property type="evidence" value="ECO:0007669"/>
    <property type="project" value="TreeGrafter"/>
</dbReference>
<dbReference type="SUPFAM" id="SSF48150">
    <property type="entry name" value="DNA-glycosylase"/>
    <property type="match status" value="1"/>
</dbReference>
<dbReference type="EMBL" id="SWKV01000105">
    <property type="protein sequence ID" value="KAF3032294.1"/>
    <property type="molecule type" value="Genomic_DNA"/>
</dbReference>
<gene>
    <name evidence="6" type="primary">MAG1</name>
    <name evidence="6" type="ORF">E8E12_002108</name>
</gene>
<dbReference type="PANTHER" id="PTHR43003">
    <property type="entry name" value="DNA-3-METHYLADENINE GLYCOSYLASE"/>
    <property type="match status" value="1"/>
</dbReference>
<dbReference type="OrthoDB" id="415889at2759"/>